<feature type="domain" description="Obg" evidence="1">
    <location>
        <begin position="24"/>
        <end position="63"/>
    </location>
</feature>
<dbReference type="InterPro" id="IPR036726">
    <property type="entry name" value="GTP1_OBG_dom_sf"/>
</dbReference>
<name>A0A0N4YWJ2_NIPBR</name>
<evidence type="ECO:0000313" key="4">
    <source>
        <dbReference type="WBParaSite" id="NBR_0002161401-mRNA-1"/>
    </source>
</evidence>
<sequence length="63" mass="6663">MRCSLILRCTIKQVQKLIKHDLGIVEQDVYTVRVKAGSGGNGIARYGGVGGRGGSVYVTATPN</sequence>
<dbReference type="WBParaSite" id="NBR_0002161401-mRNA-1">
    <property type="protein sequence ID" value="NBR_0002161401-mRNA-1"/>
    <property type="gene ID" value="NBR_0002161401"/>
</dbReference>
<dbReference type="InterPro" id="IPR006169">
    <property type="entry name" value="GTP1_OBG_dom"/>
</dbReference>
<proteinExistence type="predicted"/>
<dbReference type="SUPFAM" id="SSF82051">
    <property type="entry name" value="Obg GTP-binding protein N-terminal domain"/>
    <property type="match status" value="1"/>
</dbReference>
<dbReference type="EMBL" id="UYSL01026598">
    <property type="protein sequence ID" value="VDL85700.1"/>
    <property type="molecule type" value="Genomic_DNA"/>
</dbReference>
<reference evidence="2 3" key="2">
    <citation type="submission" date="2018-11" db="EMBL/GenBank/DDBJ databases">
        <authorList>
            <consortium name="Pathogen Informatics"/>
        </authorList>
    </citation>
    <scope>NUCLEOTIDE SEQUENCE [LARGE SCALE GENOMIC DNA]</scope>
</reference>
<reference evidence="4" key="1">
    <citation type="submission" date="2017-02" db="UniProtKB">
        <authorList>
            <consortium name="WormBaseParasite"/>
        </authorList>
    </citation>
    <scope>IDENTIFICATION</scope>
</reference>
<dbReference type="PROSITE" id="PS51883">
    <property type="entry name" value="OBG"/>
    <property type="match status" value="1"/>
</dbReference>
<dbReference type="AlphaFoldDB" id="A0A0N4YWJ2"/>
<keyword evidence="3" id="KW-1185">Reference proteome</keyword>
<accession>A0A0N4YWJ2</accession>
<gene>
    <name evidence="2" type="ORF">NBR_LOCUS21615</name>
</gene>
<dbReference type="Proteomes" id="UP000271162">
    <property type="component" value="Unassembled WGS sequence"/>
</dbReference>
<dbReference type="OMA" id="MLCAINK"/>
<organism evidence="4">
    <name type="scientific">Nippostrongylus brasiliensis</name>
    <name type="common">Rat hookworm</name>
    <dbReference type="NCBI Taxonomy" id="27835"/>
    <lineage>
        <taxon>Eukaryota</taxon>
        <taxon>Metazoa</taxon>
        <taxon>Ecdysozoa</taxon>
        <taxon>Nematoda</taxon>
        <taxon>Chromadorea</taxon>
        <taxon>Rhabditida</taxon>
        <taxon>Rhabditina</taxon>
        <taxon>Rhabditomorpha</taxon>
        <taxon>Strongyloidea</taxon>
        <taxon>Heligmosomidae</taxon>
        <taxon>Nippostrongylus</taxon>
    </lineage>
</organism>
<evidence type="ECO:0000313" key="2">
    <source>
        <dbReference type="EMBL" id="VDL85700.1"/>
    </source>
</evidence>
<evidence type="ECO:0000313" key="3">
    <source>
        <dbReference type="Proteomes" id="UP000271162"/>
    </source>
</evidence>
<evidence type="ECO:0000259" key="1">
    <source>
        <dbReference type="PROSITE" id="PS51883"/>
    </source>
</evidence>
<dbReference type="STRING" id="27835.A0A0N4YWJ2"/>
<protein>
    <submittedName>
        <fullName evidence="4">Obg domain-containing protein</fullName>
    </submittedName>
</protein>
<dbReference type="GO" id="GO:0042254">
    <property type="term" value="P:ribosome biogenesis"/>
    <property type="evidence" value="ECO:0007669"/>
    <property type="project" value="UniProtKB-UniRule"/>
</dbReference>